<name>A0A8R1DMD1_CAEJA</name>
<proteinExistence type="predicted"/>
<dbReference type="PANTHER" id="PTHR15835">
    <property type="entry name" value="NUCLEAR-INTERACTING PARTNER OF ALK"/>
    <property type="match status" value="1"/>
</dbReference>
<dbReference type="EnsemblMetazoa" id="CJA06035.1">
    <property type="protein sequence ID" value="CJA06035.1"/>
    <property type="gene ID" value="WBGene00125239"/>
</dbReference>
<accession>A0A8R1DMD1</accession>
<keyword evidence="5" id="KW-1185">Reference proteome</keyword>
<keyword evidence="2" id="KW-0539">Nucleus</keyword>
<dbReference type="AlphaFoldDB" id="A0A8R1DMD1"/>
<dbReference type="GO" id="GO:0005634">
    <property type="term" value="C:nucleus"/>
    <property type="evidence" value="ECO:0007669"/>
    <property type="project" value="UniProtKB-SubCell"/>
</dbReference>
<protein>
    <submittedName>
        <fullName evidence="4">C3HC-type domain-containing protein</fullName>
    </submittedName>
</protein>
<sequence length="296" mass="33645">MEMDTTANERHAALKRKANDSINEILNFGQSSTSPQKRCKKAQRQKLRDIDAYKKIIKTYKAPLWYGCAVSPRDLADFGWACVKKNSVQCVECDQHLSTTLPNICKVSYNVYNCSLKEIHEKMVTAHRSTCKLRSGAPPFRLIEPTSKEIMDGIQNRLGECRTMNDEELQADIPSDVNLPKLDDVPPQFVFVSALGWQVSRLKRGSLLLGCDYCARELAHRSGNKFDPIHNHERWCPRIEMDEQGEPSWQTDLNIVLNAKNRISSRYADSAIFKEAFAARRLLDNSLSTIITPSII</sequence>
<dbReference type="InterPro" id="IPR012935">
    <property type="entry name" value="NuBaID_N"/>
</dbReference>
<reference evidence="4" key="2">
    <citation type="submission" date="2022-06" db="UniProtKB">
        <authorList>
            <consortium name="EnsemblMetazoa"/>
        </authorList>
    </citation>
    <scope>IDENTIFICATION</scope>
    <source>
        <strain evidence="4">DF5081</strain>
    </source>
</reference>
<feature type="domain" description="C3HC-type" evidence="3">
    <location>
        <begin position="49"/>
        <end position="176"/>
    </location>
</feature>
<evidence type="ECO:0000259" key="3">
    <source>
        <dbReference type="Pfam" id="PF07967"/>
    </source>
</evidence>
<reference evidence="5" key="1">
    <citation type="submission" date="2010-08" db="EMBL/GenBank/DDBJ databases">
        <authorList>
            <consortium name="Caenorhabditis japonica Sequencing Consortium"/>
            <person name="Wilson R.K."/>
        </authorList>
    </citation>
    <scope>NUCLEOTIDE SEQUENCE [LARGE SCALE GENOMIC DNA]</scope>
    <source>
        <strain evidence="5">DF5081</strain>
    </source>
</reference>
<dbReference type="Proteomes" id="UP000005237">
    <property type="component" value="Unassembled WGS sequence"/>
</dbReference>
<organism evidence="4 5">
    <name type="scientific">Caenorhabditis japonica</name>
    <dbReference type="NCBI Taxonomy" id="281687"/>
    <lineage>
        <taxon>Eukaryota</taxon>
        <taxon>Metazoa</taxon>
        <taxon>Ecdysozoa</taxon>
        <taxon>Nematoda</taxon>
        <taxon>Chromadorea</taxon>
        <taxon>Rhabditida</taxon>
        <taxon>Rhabditina</taxon>
        <taxon>Rhabditomorpha</taxon>
        <taxon>Rhabditoidea</taxon>
        <taxon>Rhabditidae</taxon>
        <taxon>Peloderinae</taxon>
        <taxon>Caenorhabditis</taxon>
    </lineage>
</organism>
<evidence type="ECO:0000256" key="2">
    <source>
        <dbReference type="ARBA" id="ARBA00023242"/>
    </source>
</evidence>
<evidence type="ECO:0000313" key="4">
    <source>
        <dbReference type="EnsemblMetazoa" id="CJA06035.1"/>
    </source>
</evidence>
<dbReference type="PANTHER" id="PTHR15835:SF6">
    <property type="entry name" value="ZINC FINGER C3HC-TYPE PROTEIN 1"/>
    <property type="match status" value="1"/>
</dbReference>
<evidence type="ECO:0000313" key="5">
    <source>
        <dbReference type="Proteomes" id="UP000005237"/>
    </source>
</evidence>
<dbReference type="Pfam" id="PF07967">
    <property type="entry name" value="zf-C3HC"/>
    <property type="match status" value="1"/>
</dbReference>
<comment type="subcellular location">
    <subcellularLocation>
        <location evidence="1">Nucleus</location>
    </subcellularLocation>
</comment>
<dbReference type="GO" id="GO:0008270">
    <property type="term" value="F:zinc ion binding"/>
    <property type="evidence" value="ECO:0007669"/>
    <property type="project" value="InterPro"/>
</dbReference>
<evidence type="ECO:0000256" key="1">
    <source>
        <dbReference type="ARBA" id="ARBA00004123"/>
    </source>
</evidence>